<dbReference type="PIRSF" id="PIRSF006621">
    <property type="entry name" value="Dus"/>
    <property type="match status" value="1"/>
</dbReference>
<evidence type="ECO:0000256" key="1">
    <source>
        <dbReference type="ARBA" id="ARBA00001917"/>
    </source>
</evidence>
<evidence type="ECO:0000259" key="10">
    <source>
        <dbReference type="Pfam" id="PF01207"/>
    </source>
</evidence>
<keyword evidence="9" id="KW-0472">Membrane</keyword>
<evidence type="ECO:0000256" key="5">
    <source>
        <dbReference type="ARBA" id="ARBA00023002"/>
    </source>
</evidence>
<comment type="cofactor">
    <cofactor evidence="1 6 8">
        <name>FMN</name>
        <dbReference type="ChEBI" id="CHEBI:58210"/>
    </cofactor>
</comment>
<evidence type="ECO:0000256" key="6">
    <source>
        <dbReference type="PIRNR" id="PIRNR006621"/>
    </source>
</evidence>
<dbReference type="InterPro" id="IPR035587">
    <property type="entry name" value="DUS-like_FMN-bd"/>
</dbReference>
<evidence type="ECO:0000256" key="3">
    <source>
        <dbReference type="ARBA" id="ARBA00022643"/>
    </source>
</evidence>
<keyword evidence="9" id="KW-0812">Transmembrane</keyword>
<sequence>MLHPMTPITHLAASMNKPIPPHFPKLAAQLSTPIAIGEKTIPNRLWLAPMAGLSHSAFRQVLAHYGSCGLIFTEMCNAKAVPSENPRISPVFRWHEWELPNLVCQLAGSTPEEFVIAAKRVEREGFFGVDINMGCSARGMIKREGGAALLKMPDKAMAVVEAVRKAVSIPVFVKFRTGWSKDIGPAVALAKKLEAAGADCLVFHPRVAPDKRTRPPIIDHIRFIKEAVSIPVFGNGNVTTPQHCQDMLDTTGCDGVSVGRMAVARPWLFAQWTAGYTPDDNIFQDYILRLATALEQEFDPVRRIKRFRMFIPYFAANFLFGHSLLATFSTAKTMDDVRRLAKEHIRPDMPLNQSPNMNLYNL</sequence>
<keyword evidence="8" id="KW-0547">Nucleotide-binding</keyword>
<keyword evidence="9" id="KW-1133">Transmembrane helix</keyword>
<name>A0A1G9BAE7_9BACT</name>
<feature type="binding site" evidence="8">
    <location>
        <position position="204"/>
    </location>
    <ligand>
        <name>FMN</name>
        <dbReference type="ChEBI" id="CHEBI:58210"/>
    </ligand>
</feature>
<dbReference type="GO" id="GO:0050660">
    <property type="term" value="F:flavin adenine dinucleotide binding"/>
    <property type="evidence" value="ECO:0007669"/>
    <property type="project" value="InterPro"/>
</dbReference>
<keyword evidence="4 6" id="KW-0819">tRNA processing</keyword>
<feature type="domain" description="DUS-like FMN-binding" evidence="10">
    <location>
        <begin position="47"/>
        <end position="275"/>
    </location>
</feature>
<evidence type="ECO:0000313" key="11">
    <source>
        <dbReference type="EMBL" id="SDK36552.1"/>
    </source>
</evidence>
<evidence type="ECO:0000256" key="2">
    <source>
        <dbReference type="ARBA" id="ARBA00022630"/>
    </source>
</evidence>
<keyword evidence="12" id="KW-1185">Reference proteome</keyword>
<feature type="transmembrane region" description="Helical" evidence="9">
    <location>
        <begin position="310"/>
        <end position="331"/>
    </location>
</feature>
<keyword evidence="5 6" id="KW-0560">Oxidoreductase</keyword>
<proteinExistence type="inferred from homology"/>
<dbReference type="EC" id="1.3.1.-" evidence="6"/>
<protein>
    <recommendedName>
        <fullName evidence="6">tRNA-dihydrouridine synthase</fullName>
        <ecNumber evidence="6">1.3.1.-</ecNumber>
    </recommendedName>
</protein>
<organism evidence="11 12">
    <name type="scientific">Maridesulfovibrio ferrireducens</name>
    <dbReference type="NCBI Taxonomy" id="246191"/>
    <lineage>
        <taxon>Bacteria</taxon>
        <taxon>Pseudomonadati</taxon>
        <taxon>Thermodesulfobacteriota</taxon>
        <taxon>Desulfovibrionia</taxon>
        <taxon>Desulfovibrionales</taxon>
        <taxon>Desulfovibrionaceae</taxon>
        <taxon>Maridesulfovibrio</taxon>
    </lineage>
</organism>
<feature type="binding site" evidence="8">
    <location>
        <position position="105"/>
    </location>
    <ligand>
        <name>FMN</name>
        <dbReference type="ChEBI" id="CHEBI:58210"/>
    </ligand>
</feature>
<keyword evidence="2 6" id="KW-0285">Flavoprotein</keyword>
<dbReference type="InterPro" id="IPR013785">
    <property type="entry name" value="Aldolase_TIM"/>
</dbReference>
<evidence type="ECO:0000256" key="8">
    <source>
        <dbReference type="PIRSR" id="PIRSR006621-2"/>
    </source>
</evidence>
<evidence type="ECO:0000256" key="9">
    <source>
        <dbReference type="SAM" id="Phobius"/>
    </source>
</evidence>
<dbReference type="PANTHER" id="PTHR11082:SF25">
    <property type="entry name" value="DUS-LIKE FMN-BINDING DOMAIN-CONTAINING PROTEIN"/>
    <property type="match status" value="1"/>
</dbReference>
<gene>
    <name evidence="11" type="ORF">SAMN05660337_0222</name>
</gene>
<comment type="similarity">
    <text evidence="6">Belongs to the dus family.</text>
</comment>
<feature type="binding site" evidence="8">
    <location>
        <begin position="49"/>
        <end position="51"/>
    </location>
    <ligand>
        <name>FMN</name>
        <dbReference type="ChEBI" id="CHEBI:58210"/>
    </ligand>
</feature>
<dbReference type="Proteomes" id="UP000199053">
    <property type="component" value="Unassembled WGS sequence"/>
</dbReference>
<dbReference type="GO" id="GO:0017150">
    <property type="term" value="F:tRNA dihydrouridine synthase activity"/>
    <property type="evidence" value="ECO:0007669"/>
    <property type="project" value="InterPro"/>
</dbReference>
<evidence type="ECO:0000313" key="12">
    <source>
        <dbReference type="Proteomes" id="UP000199053"/>
    </source>
</evidence>
<dbReference type="InterPro" id="IPR001269">
    <property type="entry name" value="DUS_fam"/>
</dbReference>
<feature type="binding site" evidence="8">
    <location>
        <begin position="259"/>
        <end position="260"/>
    </location>
    <ligand>
        <name>FMN</name>
        <dbReference type="ChEBI" id="CHEBI:58210"/>
    </ligand>
</feature>
<evidence type="ECO:0000256" key="7">
    <source>
        <dbReference type="PIRSR" id="PIRSR006621-1"/>
    </source>
</evidence>
<dbReference type="Pfam" id="PF01207">
    <property type="entry name" value="Dus"/>
    <property type="match status" value="1"/>
</dbReference>
<dbReference type="InterPro" id="IPR018517">
    <property type="entry name" value="tRNA_hU_synthase_CS"/>
</dbReference>
<dbReference type="STRING" id="246191.SAMN05660337_0222"/>
<dbReference type="PANTHER" id="PTHR11082">
    <property type="entry name" value="TRNA-DIHYDROURIDINE SYNTHASE"/>
    <property type="match status" value="1"/>
</dbReference>
<feature type="binding site" evidence="8">
    <location>
        <position position="174"/>
    </location>
    <ligand>
        <name>FMN</name>
        <dbReference type="ChEBI" id="CHEBI:58210"/>
    </ligand>
</feature>
<dbReference type="PROSITE" id="PS01136">
    <property type="entry name" value="UPF0034"/>
    <property type="match status" value="1"/>
</dbReference>
<dbReference type="Gene3D" id="3.20.20.70">
    <property type="entry name" value="Aldolase class I"/>
    <property type="match status" value="1"/>
</dbReference>
<comment type="function">
    <text evidence="6">Catalyzes the synthesis of 5,6-dihydrouridine (D), a modified base found in the D-loop of most tRNAs, via the reduction of the C5-C6 double bond in target uridines.</text>
</comment>
<accession>A0A1G9BAE7</accession>
<dbReference type="CDD" id="cd02801">
    <property type="entry name" value="DUS_like_FMN"/>
    <property type="match status" value="1"/>
</dbReference>
<dbReference type="SUPFAM" id="SSF51395">
    <property type="entry name" value="FMN-linked oxidoreductases"/>
    <property type="match status" value="1"/>
</dbReference>
<evidence type="ECO:0000256" key="4">
    <source>
        <dbReference type="ARBA" id="ARBA00022694"/>
    </source>
</evidence>
<feature type="active site" description="Proton donor" evidence="7">
    <location>
        <position position="135"/>
    </location>
</feature>
<keyword evidence="3 6" id="KW-0288">FMN</keyword>
<dbReference type="EMBL" id="FNGA01000001">
    <property type="protein sequence ID" value="SDK36552.1"/>
    <property type="molecule type" value="Genomic_DNA"/>
</dbReference>
<reference evidence="12" key="1">
    <citation type="submission" date="2016-10" db="EMBL/GenBank/DDBJ databases">
        <authorList>
            <person name="Varghese N."/>
            <person name="Submissions S."/>
        </authorList>
    </citation>
    <scope>NUCLEOTIDE SEQUENCE [LARGE SCALE GENOMIC DNA]</scope>
    <source>
        <strain evidence="12">DSM 16995</strain>
    </source>
</reference>
<dbReference type="AlphaFoldDB" id="A0A1G9BAE7"/>